<dbReference type="InterPro" id="IPR030931">
    <property type="entry name" value="Group_II_RT_mat"/>
</dbReference>
<dbReference type="RefSeq" id="WP_000013625.1">
    <property type="nucleotide sequence ID" value="NZ_AP014866.1"/>
</dbReference>
<dbReference type="InterPro" id="IPR043502">
    <property type="entry name" value="DNA/RNA_pol_sf"/>
</dbReference>
<proteinExistence type="predicted"/>
<evidence type="ECO:0000313" key="3">
    <source>
        <dbReference type="Proteomes" id="UP000055316"/>
    </source>
</evidence>
<dbReference type="SUPFAM" id="SSF56672">
    <property type="entry name" value="DNA/RNA polymerases"/>
    <property type="match status" value="1"/>
</dbReference>
<dbReference type="Pfam" id="PF00078">
    <property type="entry name" value="RVT_1"/>
    <property type="match status" value="1"/>
</dbReference>
<dbReference type="Proteomes" id="UP000055316">
    <property type="component" value="Plasmid pKK2"/>
</dbReference>
<name>A0A9W4AI56_BACTO</name>
<dbReference type="PANTHER" id="PTHR34047:SF8">
    <property type="entry name" value="PROTEIN YKFC"/>
    <property type="match status" value="1"/>
</dbReference>
<dbReference type="AlphaFoldDB" id="A0A9W4AI56"/>
<dbReference type="InterPro" id="IPR003615">
    <property type="entry name" value="HNH_nuc"/>
</dbReference>
<dbReference type="PANTHER" id="PTHR34047">
    <property type="entry name" value="NUCLEAR INTRON MATURASE 1, MITOCHONDRIAL-RELATED"/>
    <property type="match status" value="1"/>
</dbReference>
<dbReference type="InterPro" id="IPR000477">
    <property type="entry name" value="RT_dom"/>
</dbReference>
<dbReference type="InterPro" id="IPR051083">
    <property type="entry name" value="GrpII_Intron_Splice-Mob/Def"/>
</dbReference>
<gene>
    <name evidence="2" type="ORF">KNN_06718</name>
</gene>
<keyword evidence="2" id="KW-0614">Plasmid</keyword>
<accession>A0A9W4AI56</accession>
<dbReference type="CDD" id="cd01651">
    <property type="entry name" value="RT_G2_intron"/>
    <property type="match status" value="1"/>
</dbReference>
<evidence type="ECO:0000313" key="2">
    <source>
        <dbReference type="EMBL" id="BAR87451.1"/>
    </source>
</evidence>
<sequence length="598" mass="69268">MANRSIQPQYYNFQGELDGLYVKSKNGGNFKDLYSFIIDERNIKLAFGTIKSNQGSKTPGTDQITINEYKGFSDDEIIHLVREKLINFKPDSVRRVFIPKADGKSRPLGIPTMLDRIIQQCFKQILEPIVEAKFYEHSYGFRPLRSTHHAIARTNFLININKLHYCVDIDIKGFFDNINHNKLIKQLWNIGVRDKQVLAIIKKMLKCEIVGEGKAEKGTPQGGILSPLLANVVLNDLDHWVASQWHNFPTNTHYEDNRPRYRVQKKTKLKQGFIVRYADDFKIFTNSYNSAKRWFHAVKNYIEKNLKLEISESKSKITNLRKRKSLFLGIEFKAVAKKKKFVAQSYIPKDSMKSIQANIKKKVKSIRINTIPVKVSELNAYIRGVHDYFKVATQVNKGFHKITYHSNRVIYNRLKGKVYFHADNGSNKGYKKSGYKTFNVGGIQAIPIGNVSHSSAMNFSQAHTIYSEESRVKYGHKEKAAHMKKAFAYLERNFVPNRSIEFNDNRIRRFAQTQGRCEISGVEMAFYPQMVRCHHVKRRADGGDDNYRNLIIVHELAHRLLHATKPNLIEKLMKQLMLSDKQVEKVNKLRSNMNLFTI</sequence>
<dbReference type="PROSITE" id="PS50878">
    <property type="entry name" value="RT_POL"/>
    <property type="match status" value="1"/>
</dbReference>
<dbReference type="NCBIfam" id="TIGR04416">
    <property type="entry name" value="group_II_RT_mat"/>
    <property type="match status" value="1"/>
</dbReference>
<feature type="domain" description="Reverse transcriptase" evidence="1">
    <location>
        <begin position="79"/>
        <end position="332"/>
    </location>
</feature>
<dbReference type="CDD" id="cd00085">
    <property type="entry name" value="HNHc"/>
    <property type="match status" value="1"/>
</dbReference>
<protein>
    <submittedName>
        <fullName evidence="2">Group II intron-encoded protein</fullName>
    </submittedName>
</protein>
<geneLocation type="plasmid" evidence="3">
    <name>pKK2 DNA</name>
</geneLocation>
<dbReference type="EMBL" id="AP014866">
    <property type="protein sequence ID" value="BAR87451.1"/>
    <property type="molecule type" value="Genomic_DNA"/>
</dbReference>
<organism evidence="2 3">
    <name type="scientific">Bacillus thuringiensis subsp. tolworthi</name>
    <dbReference type="NCBI Taxonomy" id="1442"/>
    <lineage>
        <taxon>Bacteria</taxon>
        <taxon>Bacillati</taxon>
        <taxon>Bacillota</taxon>
        <taxon>Bacilli</taxon>
        <taxon>Bacillales</taxon>
        <taxon>Bacillaceae</taxon>
        <taxon>Bacillus</taxon>
        <taxon>Bacillus cereus group</taxon>
    </lineage>
</organism>
<reference evidence="2 3" key="1">
    <citation type="submission" date="2015-05" db="EMBL/GenBank/DDBJ databases">
        <title>Whole genome sequence of Bacillus thuringiensis serovar tolworthi Pasteur Institute Standard strain.</title>
        <authorList>
            <person name="Kanda K."/>
            <person name="Nakashima K."/>
            <person name="Nagano Y."/>
        </authorList>
    </citation>
    <scope>NUCLEOTIDE SEQUENCE [LARGE SCALE GENOMIC DNA]</scope>
    <source>
        <strain evidence="2 3">Pasteur Institute Standard strain</strain>
        <plasmid evidence="3">pKK2 DNA</plasmid>
    </source>
</reference>
<evidence type="ECO:0000259" key="1">
    <source>
        <dbReference type="PROSITE" id="PS50878"/>
    </source>
</evidence>